<organism evidence="2 3">
    <name type="scientific">Prunus armeniaca</name>
    <name type="common">Apricot</name>
    <name type="synonym">Armeniaca vulgaris</name>
    <dbReference type="NCBI Taxonomy" id="36596"/>
    <lineage>
        <taxon>Eukaryota</taxon>
        <taxon>Viridiplantae</taxon>
        <taxon>Streptophyta</taxon>
        <taxon>Embryophyta</taxon>
        <taxon>Tracheophyta</taxon>
        <taxon>Spermatophyta</taxon>
        <taxon>Magnoliopsida</taxon>
        <taxon>eudicotyledons</taxon>
        <taxon>Gunneridae</taxon>
        <taxon>Pentapetalae</taxon>
        <taxon>rosids</taxon>
        <taxon>fabids</taxon>
        <taxon>Rosales</taxon>
        <taxon>Rosaceae</taxon>
        <taxon>Amygdaloideae</taxon>
        <taxon>Amygdaleae</taxon>
        <taxon>Prunus</taxon>
    </lineage>
</organism>
<gene>
    <name evidence="2" type="ORF">CURHAP_LOCUS29080</name>
</gene>
<protein>
    <submittedName>
        <fullName evidence="2">Uncharacterized protein</fullName>
    </submittedName>
</protein>
<accession>A0A6J5UP56</accession>
<reference evidence="2 3" key="1">
    <citation type="submission" date="2020-05" db="EMBL/GenBank/DDBJ databases">
        <authorList>
            <person name="Campoy J."/>
            <person name="Schneeberger K."/>
            <person name="Spophaly S."/>
        </authorList>
    </citation>
    <scope>NUCLEOTIDE SEQUENCE [LARGE SCALE GENOMIC DNA]</scope>
    <source>
        <strain evidence="2">PruArmRojPasFocal</strain>
    </source>
</reference>
<feature type="compositionally biased region" description="Basic residues" evidence="1">
    <location>
        <begin position="1"/>
        <end position="15"/>
    </location>
</feature>
<dbReference type="AlphaFoldDB" id="A0A6J5UP56"/>
<sequence>MLAMQNKKRSKRKEREKKQVQYEDIKPNDERAMLLGIKNSLRILDVRLSFLINSNAPFVVKQVILWFHAEAFGLSSENIDKLIGFRCHMCRQRNPPVCPHLVVVKTDVSQLAEAQNDAGDGYFNGLKHLQLKIFNDIEVKFHRKCVARQGAFLCDEVVAAKPCISRTIRRAMNRQEADVLQHLRLATFRFDSRSSCIFRVYEAG</sequence>
<evidence type="ECO:0000313" key="3">
    <source>
        <dbReference type="Proteomes" id="UP000507222"/>
    </source>
</evidence>
<dbReference type="EMBL" id="CAEKDK010000004">
    <property type="protein sequence ID" value="CAB4278340.1"/>
    <property type="molecule type" value="Genomic_DNA"/>
</dbReference>
<evidence type="ECO:0000313" key="2">
    <source>
        <dbReference type="EMBL" id="CAB4278340.1"/>
    </source>
</evidence>
<dbReference type="Proteomes" id="UP000507222">
    <property type="component" value="Unassembled WGS sequence"/>
</dbReference>
<evidence type="ECO:0000256" key="1">
    <source>
        <dbReference type="SAM" id="MobiDB-lite"/>
    </source>
</evidence>
<feature type="region of interest" description="Disordered" evidence="1">
    <location>
        <begin position="1"/>
        <end position="20"/>
    </location>
</feature>
<name>A0A6J5UP56_PRUAR</name>
<proteinExistence type="predicted"/>